<reference evidence="3" key="1">
    <citation type="submission" date="2023-03" db="EMBL/GenBank/DDBJ databases">
        <title>Chitinimonas shenzhenensis gen. nov., sp. nov., a novel member of family Burkholderiaceae isolated from activated sludge collected in Shen Zhen, China.</title>
        <authorList>
            <person name="Wang X."/>
        </authorList>
    </citation>
    <scope>NUCLEOTIDE SEQUENCE</scope>
    <source>
        <strain evidence="3">DQS-5</strain>
    </source>
</reference>
<evidence type="ECO:0000256" key="1">
    <source>
        <dbReference type="SAM" id="MobiDB-lite"/>
    </source>
</evidence>
<sequence>MSTTDVVFGLDGRTREQIESAIDIGYRRFDGADSYGNIELLAEALSNKGVEKKEIDLIYKVSTTPADRLSDHIKSLNEQFGGQIDHLLIHKADDDRAESYIPVLKELSKDGLVKAIGIGDVTHDMDHLLIKDSWVKSFEINAVSLLRGEHSEELCKKLQDSGKPVFIYNIVDATKSILRKGTPPENIEIAAIVNFIQDKVSRAEPILSSGSSQRQLENANATEIDDRWNEINKAKNQISSSLTPPPDIPVKDFINIEDNVLDRIKEVLATQASWDGEKLFDKSEDCERAKNEALGKFQPEELSVVYKGAGKAENEEYSIGTLVDMLYRQEGNCKRVEAYNFIATSVQEKELVHYLQETLQRDAQHIPIQQGQQRGGQDLHRQTPQQREDRGENSRGSPKNSSPRPQKRPGESHLTTFSAQSPSSQDSKRVARK</sequence>
<accession>A0ABT7E6T5</accession>
<feature type="compositionally biased region" description="Polar residues" evidence="1">
    <location>
        <begin position="413"/>
        <end position="425"/>
    </location>
</feature>
<gene>
    <name evidence="3" type="ORF">PZA18_21515</name>
</gene>
<dbReference type="Gene3D" id="3.20.20.100">
    <property type="entry name" value="NADP-dependent oxidoreductase domain"/>
    <property type="match status" value="1"/>
</dbReference>
<feature type="compositionally biased region" description="Basic and acidic residues" evidence="1">
    <location>
        <begin position="377"/>
        <end position="393"/>
    </location>
</feature>
<organism evidence="3 4">
    <name type="scientific">Parachitinimonas caeni</name>
    <dbReference type="NCBI Taxonomy" id="3031301"/>
    <lineage>
        <taxon>Bacteria</taxon>
        <taxon>Pseudomonadati</taxon>
        <taxon>Pseudomonadota</taxon>
        <taxon>Betaproteobacteria</taxon>
        <taxon>Neisseriales</taxon>
        <taxon>Chitinibacteraceae</taxon>
        <taxon>Parachitinimonas</taxon>
    </lineage>
</organism>
<name>A0ABT7E6T5_9NEIS</name>
<dbReference type="EMBL" id="JARRAF010000044">
    <property type="protein sequence ID" value="MDK2126627.1"/>
    <property type="molecule type" value="Genomic_DNA"/>
</dbReference>
<evidence type="ECO:0000313" key="4">
    <source>
        <dbReference type="Proteomes" id="UP001172778"/>
    </source>
</evidence>
<comment type="caution">
    <text evidence="3">The sequence shown here is derived from an EMBL/GenBank/DDBJ whole genome shotgun (WGS) entry which is preliminary data.</text>
</comment>
<dbReference type="PRINTS" id="PR00069">
    <property type="entry name" value="ALDKETRDTASE"/>
</dbReference>
<evidence type="ECO:0000313" key="3">
    <source>
        <dbReference type="EMBL" id="MDK2126627.1"/>
    </source>
</evidence>
<dbReference type="Pfam" id="PF00248">
    <property type="entry name" value="Aldo_ket_red"/>
    <property type="match status" value="1"/>
</dbReference>
<dbReference type="InterPro" id="IPR036812">
    <property type="entry name" value="NAD(P)_OxRdtase_dom_sf"/>
</dbReference>
<dbReference type="SUPFAM" id="SSF51430">
    <property type="entry name" value="NAD(P)-linked oxidoreductase"/>
    <property type="match status" value="1"/>
</dbReference>
<protein>
    <submittedName>
        <fullName evidence="3">Aldo/keto reductase</fullName>
    </submittedName>
</protein>
<dbReference type="Proteomes" id="UP001172778">
    <property type="component" value="Unassembled WGS sequence"/>
</dbReference>
<dbReference type="InterPro" id="IPR020471">
    <property type="entry name" value="AKR"/>
</dbReference>
<dbReference type="InterPro" id="IPR023210">
    <property type="entry name" value="NADP_OxRdtase_dom"/>
</dbReference>
<feature type="domain" description="NADP-dependent oxidoreductase" evidence="2">
    <location>
        <begin position="17"/>
        <end position="172"/>
    </location>
</feature>
<keyword evidence="4" id="KW-1185">Reference proteome</keyword>
<proteinExistence type="predicted"/>
<feature type="region of interest" description="Disordered" evidence="1">
    <location>
        <begin position="368"/>
        <end position="433"/>
    </location>
</feature>
<feature type="compositionally biased region" description="Polar residues" evidence="1">
    <location>
        <begin position="394"/>
        <end position="404"/>
    </location>
</feature>
<dbReference type="RefSeq" id="WP_284102946.1">
    <property type="nucleotide sequence ID" value="NZ_JARRAF010000044.1"/>
</dbReference>
<evidence type="ECO:0000259" key="2">
    <source>
        <dbReference type="Pfam" id="PF00248"/>
    </source>
</evidence>